<organism evidence="2 3">
    <name type="scientific">Prescottella agglutinans</name>
    <dbReference type="NCBI Taxonomy" id="1644129"/>
    <lineage>
        <taxon>Bacteria</taxon>
        <taxon>Bacillati</taxon>
        <taxon>Actinomycetota</taxon>
        <taxon>Actinomycetes</taxon>
        <taxon>Mycobacteriales</taxon>
        <taxon>Nocardiaceae</taxon>
        <taxon>Prescottella</taxon>
    </lineage>
</organism>
<feature type="compositionally biased region" description="Basic and acidic residues" evidence="1">
    <location>
        <begin position="12"/>
        <end position="24"/>
    </location>
</feature>
<dbReference type="AlphaFoldDB" id="A0A438BI76"/>
<accession>A0A438BI76</accession>
<dbReference type="EMBL" id="RKLP01000002">
    <property type="protein sequence ID" value="RVW10768.1"/>
    <property type="molecule type" value="Genomic_DNA"/>
</dbReference>
<proteinExistence type="predicted"/>
<feature type="region of interest" description="Disordered" evidence="1">
    <location>
        <begin position="1"/>
        <end position="24"/>
    </location>
</feature>
<evidence type="ECO:0000256" key="1">
    <source>
        <dbReference type="SAM" id="MobiDB-lite"/>
    </source>
</evidence>
<protein>
    <submittedName>
        <fullName evidence="2">Uncharacterized protein</fullName>
    </submittedName>
</protein>
<reference evidence="2 3" key="1">
    <citation type="submission" date="2018-11" db="EMBL/GenBank/DDBJ databases">
        <title>Rhodococcus spongicola sp. nov. and Rhodococcus xishaensis sp. nov. from marine sponges.</title>
        <authorList>
            <person name="Li L."/>
            <person name="Lin H.W."/>
        </authorList>
    </citation>
    <scope>NUCLEOTIDE SEQUENCE [LARGE SCALE GENOMIC DNA]</scope>
    <source>
        <strain evidence="2 3">CCTCC AB2014297</strain>
    </source>
</reference>
<evidence type="ECO:0000313" key="2">
    <source>
        <dbReference type="EMBL" id="RVW10768.1"/>
    </source>
</evidence>
<dbReference type="Proteomes" id="UP000286208">
    <property type="component" value="Unassembled WGS sequence"/>
</dbReference>
<gene>
    <name evidence="2" type="ORF">EGT67_06400</name>
</gene>
<dbReference type="RefSeq" id="WP_127915211.1">
    <property type="nucleotide sequence ID" value="NZ_RKLP01000002.1"/>
</dbReference>
<keyword evidence="3" id="KW-1185">Reference proteome</keyword>
<comment type="caution">
    <text evidence="2">The sequence shown here is derived from an EMBL/GenBank/DDBJ whole genome shotgun (WGS) entry which is preliminary data.</text>
</comment>
<name>A0A438BI76_9NOCA</name>
<dbReference type="OrthoDB" id="4465933at2"/>
<sequence length="120" mass="13039">MDPVGGPQWYDRGGRPIRPEEGERLLATPGYDKVRCTTVLDMADLDWIRDVSTVWIGVDLTPVADVPMIFETVVFDRDHTPLAVRAYATEAEAAAEHDAFVAAARAEAVDPVVLESVGSA</sequence>
<evidence type="ECO:0000313" key="3">
    <source>
        <dbReference type="Proteomes" id="UP000286208"/>
    </source>
</evidence>